<dbReference type="Pfam" id="PF05987">
    <property type="entry name" value="DUF898"/>
    <property type="match status" value="1"/>
</dbReference>
<protein>
    <recommendedName>
        <fullName evidence="3">DUF898 domain-containing protein</fullName>
    </recommendedName>
</protein>
<evidence type="ECO:0000256" key="1">
    <source>
        <dbReference type="SAM" id="Phobius"/>
    </source>
</evidence>
<evidence type="ECO:0008006" key="3">
    <source>
        <dbReference type="Google" id="ProtNLM"/>
    </source>
</evidence>
<keyword evidence="1" id="KW-0812">Transmembrane</keyword>
<keyword evidence="1" id="KW-1133">Transmembrane helix</keyword>
<gene>
    <name evidence="2" type="ORF">Ctma_0947</name>
</gene>
<proteinExistence type="predicted"/>
<accession>A0AAU6PGX1</accession>
<dbReference type="InterPro" id="IPR010295">
    <property type="entry name" value="DUF898"/>
</dbReference>
<organism evidence="2">
    <name type="scientific">Catillopecten margaritatus gill symbiont</name>
    <dbReference type="NCBI Taxonomy" id="3083288"/>
    <lineage>
        <taxon>Bacteria</taxon>
        <taxon>Pseudomonadati</taxon>
        <taxon>Pseudomonadota</taxon>
        <taxon>Gammaproteobacteria</taxon>
        <taxon>sulfur-oxidizing symbionts</taxon>
    </lineage>
</organism>
<sequence length="122" mass="13947">MLVNWELCTYESNPPFIIAYVITKEREYVYANTVLDEKISFSSTLKVKSLTWVMISNLLIIIFTLGFGTPWAKIRMAKLMLEHTLIDAPQGFDAYIEQQQEKSSALADQIGDVFDVETDIAF</sequence>
<feature type="transmembrane region" description="Helical" evidence="1">
    <location>
        <begin position="50"/>
        <end position="72"/>
    </location>
</feature>
<dbReference type="AlphaFoldDB" id="A0AAU6PGX1"/>
<reference evidence="2" key="1">
    <citation type="submission" date="2023-10" db="EMBL/GenBank/DDBJ databases">
        <title>The first scallop-associated chemosynthetic bacterial symbiont.</title>
        <authorList>
            <person name="Lin Y.-T."/>
            <person name="Sun J."/>
            <person name="Ip J.C.-H."/>
            <person name="He X."/>
            <person name="Gao Z.-M."/>
            <person name="Perez M."/>
            <person name="Xu T."/>
            <person name="Qian P.-Y."/>
            <person name="Qiu J.-W."/>
        </authorList>
    </citation>
    <scope>NUCLEOTIDE SEQUENCE</scope>
    <source>
        <strain evidence="2">Gill1</strain>
    </source>
</reference>
<evidence type="ECO:0000313" key="2">
    <source>
        <dbReference type="EMBL" id="WXU00236.1"/>
    </source>
</evidence>
<keyword evidence="1" id="KW-0472">Membrane</keyword>
<name>A0AAU6PGX1_9GAMM</name>
<dbReference type="EMBL" id="CP138327">
    <property type="protein sequence ID" value="WXU00236.1"/>
    <property type="molecule type" value="Genomic_DNA"/>
</dbReference>